<protein>
    <submittedName>
        <fullName evidence="1">Uncharacterized protein</fullName>
    </submittedName>
</protein>
<sequence>MSKEDGRTLTLVNAGRPGYLGKNKDHQIALWNEEFGLGNWRLVWILRSGQILNFRQIFEQYVWSYAKYFAGHPKEAEFLITNFSFAYDKELISRAEAFDPYALYNKPGRPNQFHHVALNMALEKVLRLPFAGLKPIQVREGKPGSDQNLWPEGWRWSPGRIPAATAELIPEDNLPSWWQKGSIEHLYQSAKASLIAK</sequence>
<comment type="caution">
    <text evidence="1">The sequence shown here is derived from an EMBL/GenBank/DDBJ whole genome shotgun (WGS) entry which is preliminary data.</text>
</comment>
<proteinExistence type="predicted"/>
<name>A0A1F4ZRA9_9BACT</name>
<reference evidence="1 2" key="1">
    <citation type="journal article" date="2016" name="Nat. Commun.">
        <title>Thousands of microbial genomes shed light on interconnected biogeochemical processes in an aquifer system.</title>
        <authorList>
            <person name="Anantharaman K."/>
            <person name="Brown C.T."/>
            <person name="Hug L.A."/>
            <person name="Sharon I."/>
            <person name="Castelle C.J."/>
            <person name="Probst A.J."/>
            <person name="Thomas B.C."/>
            <person name="Singh A."/>
            <person name="Wilkins M.J."/>
            <person name="Karaoz U."/>
            <person name="Brodie E.L."/>
            <person name="Williams K.H."/>
            <person name="Hubbard S.S."/>
            <person name="Banfield J.F."/>
        </authorList>
    </citation>
    <scope>NUCLEOTIDE SEQUENCE [LARGE SCALE GENOMIC DNA]</scope>
</reference>
<evidence type="ECO:0000313" key="2">
    <source>
        <dbReference type="Proteomes" id="UP000176424"/>
    </source>
</evidence>
<dbReference type="Proteomes" id="UP000176424">
    <property type="component" value="Unassembled WGS sequence"/>
</dbReference>
<dbReference type="STRING" id="1797263.A2397_05765"/>
<accession>A0A1F4ZRA9</accession>
<organism evidence="1 2">
    <name type="scientific">Candidatus Amesbacteria bacterium RIFOXYB1_FULL_44_23</name>
    <dbReference type="NCBI Taxonomy" id="1797263"/>
    <lineage>
        <taxon>Bacteria</taxon>
        <taxon>Candidatus Amesiibacteriota</taxon>
    </lineage>
</organism>
<gene>
    <name evidence="1" type="ORF">A2397_05765</name>
</gene>
<dbReference type="AlphaFoldDB" id="A0A1F4ZRA9"/>
<evidence type="ECO:0000313" key="1">
    <source>
        <dbReference type="EMBL" id="OGD08973.1"/>
    </source>
</evidence>
<dbReference type="EMBL" id="MEXR01000043">
    <property type="protein sequence ID" value="OGD08973.1"/>
    <property type="molecule type" value="Genomic_DNA"/>
</dbReference>